<name>A0A3Q2P075_FUNHE</name>
<dbReference type="Gene3D" id="3.40.50.10130">
    <property type="match status" value="1"/>
</dbReference>
<evidence type="ECO:0000313" key="6">
    <source>
        <dbReference type="Ensembl" id="ENSFHEP00000005291.1"/>
    </source>
</evidence>
<evidence type="ECO:0000256" key="4">
    <source>
        <dbReference type="ARBA" id="ARBA00022840"/>
    </source>
</evidence>
<organism evidence="6 7">
    <name type="scientific">Fundulus heteroclitus</name>
    <name type="common">Killifish</name>
    <name type="synonym">Mummichog</name>
    <dbReference type="NCBI Taxonomy" id="8078"/>
    <lineage>
        <taxon>Eukaryota</taxon>
        <taxon>Metazoa</taxon>
        <taxon>Chordata</taxon>
        <taxon>Craniata</taxon>
        <taxon>Vertebrata</taxon>
        <taxon>Euteleostomi</taxon>
        <taxon>Actinopterygii</taxon>
        <taxon>Neopterygii</taxon>
        <taxon>Teleostei</taxon>
        <taxon>Neoteleostei</taxon>
        <taxon>Acanthomorphata</taxon>
        <taxon>Ovalentaria</taxon>
        <taxon>Atherinomorphae</taxon>
        <taxon>Cyprinodontiformes</taxon>
        <taxon>Fundulidae</taxon>
        <taxon>Fundulus</taxon>
    </lineage>
</organism>
<protein>
    <recommendedName>
        <fullName evidence="8">FANCM</fullName>
    </recommendedName>
</protein>
<keyword evidence="3" id="KW-0347">Helicase</keyword>
<sequence length="304" mass="34162">RQFLVEEAELSEDEEGAAVSSDEEDGADLDGSLEGFVVDNTHLSQGLNSEMQGVYLKSVRSPAVRGKFRMSYKARPDVDVFSQCQVPELDETYAEDSFVVGSDEEEPESHEEEPEEVELLPEASYVDGRRQYATRRRVFLHRARAGTRTETGTRSADEQRARSKRSRLLRLNDSSEEEEVSRPFQRTRYYYSTLAALVDAGIRLLWSDGAEQSAALLADLAKLEHRKGQGVAVPLEVKGQRRQQALQVYLSLPSVSHVHALNLLHNFSSIGQLIDSVEGIQRGGCMSRTRAEGIYRFLRYSCDP</sequence>
<evidence type="ECO:0000256" key="5">
    <source>
        <dbReference type="SAM" id="MobiDB-lite"/>
    </source>
</evidence>
<evidence type="ECO:0000256" key="2">
    <source>
        <dbReference type="ARBA" id="ARBA00022801"/>
    </source>
</evidence>
<keyword evidence="1" id="KW-0547">Nucleotide-binding</keyword>
<dbReference type="GO" id="GO:0005524">
    <property type="term" value="F:ATP binding"/>
    <property type="evidence" value="ECO:0007669"/>
    <property type="project" value="UniProtKB-KW"/>
</dbReference>
<dbReference type="Gene3D" id="1.10.150.20">
    <property type="entry name" value="5' to 3' exonuclease, C-terminal subdomain"/>
    <property type="match status" value="1"/>
</dbReference>
<dbReference type="GO" id="GO:0000400">
    <property type="term" value="F:four-way junction DNA binding"/>
    <property type="evidence" value="ECO:0007669"/>
    <property type="project" value="TreeGrafter"/>
</dbReference>
<evidence type="ECO:0000256" key="3">
    <source>
        <dbReference type="ARBA" id="ARBA00022806"/>
    </source>
</evidence>
<dbReference type="PANTHER" id="PTHR14025">
    <property type="entry name" value="FANCONI ANEMIA GROUP M FANCM FAMILY MEMBER"/>
    <property type="match status" value="1"/>
</dbReference>
<keyword evidence="4" id="KW-0067">ATP-binding</keyword>
<feature type="region of interest" description="Disordered" evidence="5">
    <location>
        <begin position="144"/>
        <end position="177"/>
    </location>
</feature>
<dbReference type="GeneTree" id="ENSGT00940000156480"/>
<dbReference type="GO" id="GO:0016787">
    <property type="term" value="F:hydrolase activity"/>
    <property type="evidence" value="ECO:0007669"/>
    <property type="project" value="UniProtKB-KW"/>
</dbReference>
<keyword evidence="7" id="KW-1185">Reference proteome</keyword>
<dbReference type="AlphaFoldDB" id="A0A3Q2P075"/>
<feature type="region of interest" description="Disordered" evidence="5">
    <location>
        <begin position="1"/>
        <end position="32"/>
    </location>
</feature>
<dbReference type="Proteomes" id="UP000265000">
    <property type="component" value="Unplaced"/>
</dbReference>
<dbReference type="GO" id="GO:0043138">
    <property type="term" value="F:3'-5' DNA helicase activity"/>
    <property type="evidence" value="ECO:0007669"/>
    <property type="project" value="TreeGrafter"/>
</dbReference>
<keyword evidence="2" id="KW-0378">Hydrolase</keyword>
<evidence type="ECO:0000313" key="7">
    <source>
        <dbReference type="Proteomes" id="UP000265000"/>
    </source>
</evidence>
<dbReference type="GO" id="GO:0009378">
    <property type="term" value="F:four-way junction helicase activity"/>
    <property type="evidence" value="ECO:0007669"/>
    <property type="project" value="TreeGrafter"/>
</dbReference>
<feature type="compositionally biased region" description="Acidic residues" evidence="5">
    <location>
        <begin position="1"/>
        <end position="28"/>
    </location>
</feature>
<accession>A0A3Q2P075</accession>
<dbReference type="GO" id="GO:0045003">
    <property type="term" value="P:double-strand break repair via synthesis-dependent strand annealing"/>
    <property type="evidence" value="ECO:0007669"/>
    <property type="project" value="TreeGrafter"/>
</dbReference>
<reference evidence="6" key="1">
    <citation type="submission" date="2025-08" db="UniProtKB">
        <authorList>
            <consortium name="Ensembl"/>
        </authorList>
    </citation>
    <scope>IDENTIFICATION</scope>
</reference>
<dbReference type="GO" id="GO:0036297">
    <property type="term" value="P:interstrand cross-link repair"/>
    <property type="evidence" value="ECO:0007669"/>
    <property type="project" value="TreeGrafter"/>
</dbReference>
<dbReference type="Ensembl" id="ENSFHET00000007426.1">
    <property type="protein sequence ID" value="ENSFHEP00000005291.1"/>
    <property type="gene ID" value="ENSFHEG00000006285.1"/>
</dbReference>
<dbReference type="PANTHER" id="PTHR14025:SF20">
    <property type="entry name" value="FANCONI ANEMIA GROUP M PROTEIN"/>
    <property type="match status" value="1"/>
</dbReference>
<evidence type="ECO:0000256" key="1">
    <source>
        <dbReference type="ARBA" id="ARBA00022741"/>
    </source>
</evidence>
<proteinExistence type="predicted"/>
<reference evidence="6" key="2">
    <citation type="submission" date="2025-09" db="UniProtKB">
        <authorList>
            <consortium name="Ensembl"/>
        </authorList>
    </citation>
    <scope>IDENTIFICATION</scope>
</reference>
<evidence type="ECO:0008006" key="8">
    <source>
        <dbReference type="Google" id="ProtNLM"/>
    </source>
</evidence>